<name>A0A512M5H1_9BACT</name>
<sequence length="103" mass="11432">MGDKAESPIPLKDRIYVIMRSAPASGQPDALAKILQPTAAKTLAEVMQTMKGSCPKDYPKNLFVIVYRAEAPYDGACNVAMDKALRSRFEVRPRDVIWIGYSK</sequence>
<comment type="caution">
    <text evidence="1">The sequence shown here is derived from an EMBL/GenBank/DDBJ whole genome shotgun (WGS) entry which is preliminary data.</text>
</comment>
<organism evidence="1 2">
    <name type="scientific">Brevifollis gellanilyticus</name>
    <dbReference type="NCBI Taxonomy" id="748831"/>
    <lineage>
        <taxon>Bacteria</taxon>
        <taxon>Pseudomonadati</taxon>
        <taxon>Verrucomicrobiota</taxon>
        <taxon>Verrucomicrobiia</taxon>
        <taxon>Verrucomicrobiales</taxon>
        <taxon>Verrucomicrobiaceae</taxon>
    </lineage>
</organism>
<proteinExistence type="predicted"/>
<dbReference type="EMBL" id="BKAG01000006">
    <property type="protein sequence ID" value="GEP41978.1"/>
    <property type="molecule type" value="Genomic_DNA"/>
</dbReference>
<gene>
    <name evidence="1" type="ORF">BGE01nite_12690</name>
</gene>
<evidence type="ECO:0000313" key="1">
    <source>
        <dbReference type="EMBL" id="GEP41978.1"/>
    </source>
</evidence>
<dbReference type="Proteomes" id="UP000321577">
    <property type="component" value="Unassembled WGS sequence"/>
</dbReference>
<reference evidence="1 2" key="1">
    <citation type="submission" date="2019-07" db="EMBL/GenBank/DDBJ databases">
        <title>Whole genome shotgun sequence of Brevifollis gellanilyticus NBRC 108608.</title>
        <authorList>
            <person name="Hosoyama A."/>
            <person name="Uohara A."/>
            <person name="Ohji S."/>
            <person name="Ichikawa N."/>
        </authorList>
    </citation>
    <scope>NUCLEOTIDE SEQUENCE [LARGE SCALE GENOMIC DNA]</scope>
    <source>
        <strain evidence="1 2">NBRC 108608</strain>
    </source>
</reference>
<accession>A0A512M5H1</accession>
<keyword evidence="2" id="KW-1185">Reference proteome</keyword>
<evidence type="ECO:0000313" key="2">
    <source>
        <dbReference type="Proteomes" id="UP000321577"/>
    </source>
</evidence>
<dbReference type="AlphaFoldDB" id="A0A512M5H1"/>
<protein>
    <submittedName>
        <fullName evidence="1">Uncharacterized protein</fullName>
    </submittedName>
</protein>